<keyword evidence="1" id="KW-0472">Membrane</keyword>
<dbReference type="OrthoDB" id="964441at2"/>
<reference evidence="3" key="1">
    <citation type="submission" date="2017-02" db="EMBL/GenBank/DDBJ databases">
        <authorList>
            <person name="Varghese N."/>
            <person name="Submissions S."/>
        </authorList>
    </citation>
    <scope>NUCLEOTIDE SEQUENCE [LARGE SCALE GENOMIC DNA]</scope>
    <source>
        <strain evidence="3">DSM 22270</strain>
    </source>
</reference>
<keyword evidence="3" id="KW-1185">Reference proteome</keyword>
<gene>
    <name evidence="2" type="ORF">SAMN05660293_02942</name>
</gene>
<dbReference type="RefSeq" id="WP_082215488.1">
    <property type="nucleotide sequence ID" value="NZ_FUZA01000003.1"/>
</dbReference>
<evidence type="ECO:0000313" key="3">
    <source>
        <dbReference type="Proteomes" id="UP000190897"/>
    </source>
</evidence>
<evidence type="ECO:0000313" key="2">
    <source>
        <dbReference type="EMBL" id="SKB93045.1"/>
    </source>
</evidence>
<proteinExistence type="predicted"/>
<evidence type="ECO:0000256" key="1">
    <source>
        <dbReference type="SAM" id="Phobius"/>
    </source>
</evidence>
<name>A0A1T5FA36_9BACT</name>
<dbReference type="AlphaFoldDB" id="A0A1T5FA36"/>
<accession>A0A1T5FA36</accession>
<keyword evidence="1" id="KW-1133">Transmembrane helix</keyword>
<feature type="transmembrane region" description="Helical" evidence="1">
    <location>
        <begin position="14"/>
        <end position="40"/>
    </location>
</feature>
<dbReference type="Proteomes" id="UP000190897">
    <property type="component" value="Unassembled WGS sequence"/>
</dbReference>
<dbReference type="EMBL" id="FUZA01000003">
    <property type="protein sequence ID" value="SKB93045.1"/>
    <property type="molecule type" value="Genomic_DNA"/>
</dbReference>
<organism evidence="2 3">
    <name type="scientific">Dyadobacter psychrophilus</name>
    <dbReference type="NCBI Taxonomy" id="651661"/>
    <lineage>
        <taxon>Bacteria</taxon>
        <taxon>Pseudomonadati</taxon>
        <taxon>Bacteroidota</taxon>
        <taxon>Cytophagia</taxon>
        <taxon>Cytophagales</taxon>
        <taxon>Spirosomataceae</taxon>
        <taxon>Dyadobacter</taxon>
    </lineage>
</organism>
<keyword evidence="1" id="KW-0812">Transmembrane</keyword>
<sequence length="62" mass="6911">MDFLSNIIYYSGKLIFATILFVAMIISTIVSLPFIGAGLIKDAIDSHSHHHADRNHMADYFG</sequence>
<protein>
    <submittedName>
        <fullName evidence="2">Uncharacterized protein</fullName>
    </submittedName>
</protein>